<feature type="compositionally biased region" description="Basic and acidic residues" evidence="1">
    <location>
        <begin position="1"/>
        <end position="16"/>
    </location>
</feature>
<dbReference type="Proteomes" id="UP000638986">
    <property type="component" value="Unassembled WGS sequence"/>
</dbReference>
<dbReference type="Proteomes" id="UP000250443">
    <property type="component" value="Unassembled WGS sequence"/>
</dbReference>
<dbReference type="EMBL" id="UAUF01000011">
    <property type="protein sequence ID" value="SPZ06075.1"/>
    <property type="molecule type" value="Genomic_DNA"/>
</dbReference>
<evidence type="ECO:0000313" key="3">
    <source>
        <dbReference type="EMBL" id="MBH3437323.1"/>
    </source>
</evidence>
<dbReference type="Proteomes" id="UP000626180">
    <property type="component" value="Unassembled WGS sequence"/>
</dbReference>
<feature type="region of interest" description="Disordered" evidence="1">
    <location>
        <begin position="1"/>
        <end position="28"/>
    </location>
</feature>
<gene>
    <name evidence="3" type="ORF">I5Q09_01340</name>
    <name evidence="2" type="ORF">IRZ65_08485</name>
    <name evidence="4" type="ORF">NCTC11842_02002</name>
</gene>
<organism evidence="4 5">
    <name type="scientific">Pseudomonas luteola</name>
    <dbReference type="NCBI Taxonomy" id="47886"/>
    <lineage>
        <taxon>Bacteria</taxon>
        <taxon>Pseudomonadati</taxon>
        <taxon>Pseudomonadota</taxon>
        <taxon>Gammaproteobacteria</taxon>
        <taxon>Pseudomonadales</taxon>
        <taxon>Pseudomonadaceae</taxon>
        <taxon>Pseudomonas</taxon>
    </lineage>
</organism>
<dbReference type="RefSeq" id="WP_010798163.1">
    <property type="nucleotide sequence ID" value="NZ_CP069262.1"/>
</dbReference>
<proteinExistence type="predicted"/>
<accession>A0A2X2D1I3</accession>
<evidence type="ECO:0000313" key="7">
    <source>
        <dbReference type="Proteomes" id="UP000638986"/>
    </source>
</evidence>
<reference evidence="3 7" key="3">
    <citation type="submission" date="2020-11" db="EMBL/GenBank/DDBJ databases">
        <title>Enhanced detection system for hospital associated transmission using whole genome sequencing surveillance.</title>
        <authorList>
            <person name="Harrison L.H."/>
            <person name="Van Tyne D."/>
            <person name="Marsh J.W."/>
            <person name="Griffith M.P."/>
            <person name="Snyder D.J."/>
            <person name="Cooper V.S."/>
            <person name="Mustapha M."/>
        </authorList>
    </citation>
    <scope>NUCLEOTIDE SEQUENCE [LARGE SCALE GENOMIC DNA]</scope>
    <source>
        <strain evidence="3 7">PSB00013</strain>
    </source>
</reference>
<evidence type="ECO:0000313" key="5">
    <source>
        <dbReference type="Proteomes" id="UP000250443"/>
    </source>
</evidence>
<name>A0A2X2D1I3_PSELU</name>
<reference evidence="2 6" key="2">
    <citation type="submission" date="2020-10" db="EMBL/GenBank/DDBJ databases">
        <title>Genome sequences of Pseudomonas isolates.</title>
        <authorList>
            <person name="Wessels L."/>
            <person name="Reich F."/>
            <person name="Hammerl J."/>
        </authorList>
    </citation>
    <scope>NUCLEOTIDE SEQUENCE [LARGE SCALE GENOMIC DNA]</scope>
    <source>
        <strain evidence="2 6">20-MO00624-0</strain>
    </source>
</reference>
<dbReference type="EMBL" id="JADTXM010000001">
    <property type="protein sequence ID" value="MBH3437323.1"/>
    <property type="molecule type" value="Genomic_DNA"/>
</dbReference>
<sequence>MRIDTSRPLDLQRPEEASSESLRRTGSVARARQSEVFESLLRLRSRTPFKSLRNELAELIGPPVNDPGIFSPGHSLQVLEHIIDTVLPRLDAEPEIKALAASLLEQEIQQRRELGMRLSEIDDL</sequence>
<evidence type="ECO:0000313" key="2">
    <source>
        <dbReference type="EMBL" id="MBF8640718.1"/>
    </source>
</evidence>
<evidence type="ECO:0000313" key="6">
    <source>
        <dbReference type="Proteomes" id="UP000626180"/>
    </source>
</evidence>
<keyword evidence="6" id="KW-1185">Reference proteome</keyword>
<evidence type="ECO:0000256" key="1">
    <source>
        <dbReference type="SAM" id="MobiDB-lite"/>
    </source>
</evidence>
<evidence type="ECO:0000313" key="4">
    <source>
        <dbReference type="EMBL" id="SPZ06075.1"/>
    </source>
</evidence>
<dbReference type="EMBL" id="JADMCD010000003">
    <property type="protein sequence ID" value="MBF8640718.1"/>
    <property type="molecule type" value="Genomic_DNA"/>
</dbReference>
<protein>
    <submittedName>
        <fullName evidence="4">Uncharacterized protein</fullName>
    </submittedName>
</protein>
<reference evidence="4 5" key="1">
    <citation type="submission" date="2018-06" db="EMBL/GenBank/DDBJ databases">
        <authorList>
            <consortium name="Pathogen Informatics"/>
            <person name="Doyle S."/>
        </authorList>
    </citation>
    <scope>NUCLEOTIDE SEQUENCE [LARGE SCALE GENOMIC DNA]</scope>
    <source>
        <strain evidence="4 5">NCTC11842</strain>
    </source>
</reference>
<dbReference type="AlphaFoldDB" id="A0A2X2D1I3"/>